<evidence type="ECO:0000313" key="3">
    <source>
        <dbReference type="Proteomes" id="UP001206925"/>
    </source>
</evidence>
<dbReference type="SUPFAM" id="SSF52087">
    <property type="entry name" value="CRAL/TRIO domain"/>
    <property type="match status" value="1"/>
</dbReference>
<reference evidence="2" key="1">
    <citation type="submission" date="2022-06" db="EMBL/GenBank/DDBJ databases">
        <title>Uncovering the hologenomic basis of an extraordinary plant invasion.</title>
        <authorList>
            <person name="Bieker V.C."/>
            <person name="Martin M.D."/>
            <person name="Gilbert T."/>
            <person name="Hodgins K."/>
            <person name="Battlay P."/>
            <person name="Petersen B."/>
            <person name="Wilson J."/>
        </authorList>
    </citation>
    <scope>NUCLEOTIDE SEQUENCE</scope>
    <source>
        <strain evidence="2">AA19_3_7</strain>
        <tissue evidence="2">Leaf</tissue>
    </source>
</reference>
<dbReference type="PROSITE" id="PS50191">
    <property type="entry name" value="CRAL_TRIO"/>
    <property type="match status" value="1"/>
</dbReference>
<dbReference type="CDD" id="cd00170">
    <property type="entry name" value="SEC14"/>
    <property type="match status" value="1"/>
</dbReference>
<accession>A0AAD5BZG9</accession>
<dbReference type="EMBL" id="JAMZMK010010488">
    <property type="protein sequence ID" value="KAI7731256.1"/>
    <property type="molecule type" value="Genomic_DNA"/>
</dbReference>
<proteinExistence type="predicted"/>
<comment type="caution">
    <text evidence="2">The sequence shown here is derived from an EMBL/GenBank/DDBJ whole genome shotgun (WGS) entry which is preliminary data.</text>
</comment>
<name>A0AAD5BZG9_AMBAR</name>
<dbReference type="InterPro" id="IPR001251">
    <property type="entry name" value="CRAL-TRIO_dom"/>
</dbReference>
<dbReference type="AlphaFoldDB" id="A0AAD5BZG9"/>
<dbReference type="Proteomes" id="UP001206925">
    <property type="component" value="Unassembled WGS sequence"/>
</dbReference>
<dbReference type="Gene3D" id="3.40.525.10">
    <property type="entry name" value="CRAL-TRIO lipid binding domain"/>
    <property type="match status" value="1"/>
</dbReference>
<evidence type="ECO:0000259" key="1">
    <source>
        <dbReference type="PROSITE" id="PS50191"/>
    </source>
</evidence>
<protein>
    <recommendedName>
        <fullName evidence="1">CRAL-TRIO domain-containing protein</fullName>
    </recommendedName>
</protein>
<dbReference type="InterPro" id="IPR036273">
    <property type="entry name" value="CRAL/TRIO_N_dom_sf"/>
</dbReference>
<dbReference type="PANTHER" id="PTHR46226">
    <property type="entry name" value="CRAL-TRIO DOMAIN-CONTAINING PROTEIN"/>
    <property type="match status" value="1"/>
</dbReference>
<organism evidence="2 3">
    <name type="scientific">Ambrosia artemisiifolia</name>
    <name type="common">Common ragweed</name>
    <dbReference type="NCBI Taxonomy" id="4212"/>
    <lineage>
        <taxon>Eukaryota</taxon>
        <taxon>Viridiplantae</taxon>
        <taxon>Streptophyta</taxon>
        <taxon>Embryophyta</taxon>
        <taxon>Tracheophyta</taxon>
        <taxon>Spermatophyta</taxon>
        <taxon>Magnoliopsida</taxon>
        <taxon>eudicotyledons</taxon>
        <taxon>Gunneridae</taxon>
        <taxon>Pentapetalae</taxon>
        <taxon>asterids</taxon>
        <taxon>campanulids</taxon>
        <taxon>Asterales</taxon>
        <taxon>Asteraceae</taxon>
        <taxon>Asteroideae</taxon>
        <taxon>Heliantheae alliance</taxon>
        <taxon>Heliantheae</taxon>
        <taxon>Ambrosia</taxon>
    </lineage>
</organism>
<feature type="domain" description="CRAL-TRIO" evidence="1">
    <location>
        <begin position="82"/>
        <end position="232"/>
    </location>
</feature>
<dbReference type="InterPro" id="IPR036865">
    <property type="entry name" value="CRAL-TRIO_dom_sf"/>
</dbReference>
<dbReference type="PANTHER" id="PTHR46226:SF7">
    <property type="entry name" value="CRAL-TRIO LIPID BINDING DOMAIN, CRAL_TRIO DOMAIN, CRAL_TRIO DOMAIN SUPERFAMILY"/>
    <property type="match status" value="1"/>
</dbReference>
<keyword evidence="3" id="KW-1185">Reference proteome</keyword>
<dbReference type="Pfam" id="PF03765">
    <property type="entry name" value="CRAL_TRIO_N"/>
    <property type="match status" value="1"/>
</dbReference>
<sequence>MGLDSHEAINQFKKLMDQVEEPLKRTFKNVHQGYVIETLERFLKAREGNVSKAHKMLVDSLHWRLENDIDNILAKPILPINFYRGVRDSQLIGLSGYTKEGLPVFAIGAGLSTFDKASVHYYVQSHIQINEYRDRVILPEATKRHGKYIGKCVKVLDMSGLKLSALNQIKLLQTISTVDDLNYPEKTVTYYIVNVPYIFSACWKVVKPLLQERTKLKVRVLQGGGRDELLKMDYSALPHFCRRDGSGSGSVLRSWSGSWSGSVSSGSGSSTNSDDDCYSLDHPFHQELYRYMKQQSGTHEPLEPAKQGSVHVEVPLSNTENADLHTTLESELMKLRLHNTRSF</sequence>
<dbReference type="InterPro" id="IPR011074">
    <property type="entry name" value="CRAL/TRIO_N_dom"/>
</dbReference>
<gene>
    <name evidence="2" type="ORF">M8C21_027303</name>
</gene>
<dbReference type="SMART" id="SM00516">
    <property type="entry name" value="SEC14"/>
    <property type="match status" value="1"/>
</dbReference>
<dbReference type="Pfam" id="PF00650">
    <property type="entry name" value="CRAL_TRIO"/>
    <property type="match status" value="1"/>
</dbReference>
<dbReference type="SUPFAM" id="SSF46938">
    <property type="entry name" value="CRAL/TRIO N-terminal domain"/>
    <property type="match status" value="1"/>
</dbReference>
<evidence type="ECO:0000313" key="2">
    <source>
        <dbReference type="EMBL" id="KAI7731256.1"/>
    </source>
</evidence>